<dbReference type="PATRIC" id="fig|423471.3.peg.3157"/>
<proteinExistence type="predicted"/>
<organism evidence="2 3">
    <name type="scientific">Crocosphaera watsonii WH 0003</name>
    <dbReference type="NCBI Taxonomy" id="423471"/>
    <lineage>
        <taxon>Bacteria</taxon>
        <taxon>Bacillati</taxon>
        <taxon>Cyanobacteriota</taxon>
        <taxon>Cyanophyceae</taxon>
        <taxon>Oscillatoriophycideae</taxon>
        <taxon>Chroococcales</taxon>
        <taxon>Aphanothecaceae</taxon>
        <taxon>Crocosphaera</taxon>
    </lineage>
</organism>
<dbReference type="Pfam" id="PF13649">
    <property type="entry name" value="Methyltransf_25"/>
    <property type="match status" value="1"/>
</dbReference>
<evidence type="ECO:0000259" key="1">
    <source>
        <dbReference type="Pfam" id="PF13649"/>
    </source>
</evidence>
<dbReference type="SUPFAM" id="SSF53335">
    <property type="entry name" value="S-adenosyl-L-methionine-dependent methyltransferases"/>
    <property type="match status" value="1"/>
</dbReference>
<reference evidence="2 3" key="1">
    <citation type="journal article" date="2011" name="Front. Microbiol.">
        <title>Two Strains of Crocosphaera watsonii with Highly Conserved Genomes are Distinguished by Strain-Specific Features.</title>
        <authorList>
            <person name="Bench S.R."/>
            <person name="Ilikchyan I.N."/>
            <person name="Tripp H.J."/>
            <person name="Zehr J.P."/>
        </authorList>
    </citation>
    <scope>NUCLEOTIDE SEQUENCE [LARGE SCALE GENOMIC DNA]</scope>
    <source>
        <strain evidence="2 3">WH 0003</strain>
    </source>
</reference>
<protein>
    <recommendedName>
        <fullName evidence="1">Methyltransferase domain-containing protein</fullName>
    </recommendedName>
</protein>
<dbReference type="GeneID" id="88766910"/>
<comment type="caution">
    <text evidence="2">The sequence shown here is derived from an EMBL/GenBank/DDBJ whole genome shotgun (WGS) entry which is preliminary data.</text>
</comment>
<dbReference type="Gene3D" id="3.40.50.150">
    <property type="entry name" value="Vaccinia Virus protein VP39"/>
    <property type="match status" value="1"/>
</dbReference>
<dbReference type="AlphaFoldDB" id="G5J7B8"/>
<accession>G5J7B8</accession>
<dbReference type="EMBL" id="AESD01000497">
    <property type="protein sequence ID" value="EHJ11914.1"/>
    <property type="molecule type" value="Genomic_DNA"/>
</dbReference>
<evidence type="ECO:0000313" key="2">
    <source>
        <dbReference type="EMBL" id="EHJ11914.1"/>
    </source>
</evidence>
<dbReference type="RefSeq" id="WP_007306227.1">
    <property type="nucleotide sequence ID" value="NZ_AESD01000497.1"/>
</dbReference>
<dbReference type="CDD" id="cd02440">
    <property type="entry name" value="AdoMet_MTases"/>
    <property type="match status" value="1"/>
</dbReference>
<name>G5J7B8_CROWT</name>
<sequence length="420" mass="48357">MKPANSKEFKTYTQAVKEGKYDLYVGNLFGKYDNVRTYWEDQLTRIVLRPFLRNLVETRRSEGKGVRIVDLGCGAGQGYDIITKIDYNDLDLGLQHKRVLPDEDISLFLGLDISQAMVTKGQDLFSDRPHVEFKQADLSQGLGNIKDNESPFDLYFSSYGSLSHLARKDLVALLEDVAHHGKDGSVMVMDLIGRYSIEWPDFWHGESEDEKVRQYNMGYLYSESVRQTTDIESFPIRFWTGQEVRELAQEISEKTGVTLEVSKLVDRSLLVGRHTDTRHFNSRLKPTRRLINSLHEDYMRTNLEELLLDASIFPEHPFISPLLKDLISSWNILIEFTQHRLSHNFSLPDVAGWDEFPKPLQFALMTIDRVIADVGWMWYGDPRANIIEPQLGYALRTLEYEMQQGWGCGHGLIAVLTVKK</sequence>
<feature type="domain" description="Methyltransferase" evidence="1">
    <location>
        <begin position="108"/>
        <end position="183"/>
    </location>
</feature>
<dbReference type="InterPro" id="IPR041698">
    <property type="entry name" value="Methyltransf_25"/>
</dbReference>
<evidence type="ECO:0000313" key="3">
    <source>
        <dbReference type="Proteomes" id="UP000003477"/>
    </source>
</evidence>
<gene>
    <name evidence="2" type="ORF">CWATWH0003_3359</name>
</gene>
<dbReference type="Proteomes" id="UP000003477">
    <property type="component" value="Unassembled WGS sequence"/>
</dbReference>
<dbReference type="InterPro" id="IPR029063">
    <property type="entry name" value="SAM-dependent_MTases_sf"/>
</dbReference>